<dbReference type="GO" id="GO:0000009">
    <property type="term" value="F:alpha-1,6-mannosyltransferase activity"/>
    <property type="evidence" value="ECO:0007669"/>
    <property type="project" value="TreeGrafter"/>
</dbReference>
<dbReference type="OrthoDB" id="2405412at2759"/>
<organism evidence="2 3">
    <name type="scientific">Entomortierella parvispora</name>
    <dbReference type="NCBI Taxonomy" id="205924"/>
    <lineage>
        <taxon>Eukaryota</taxon>
        <taxon>Fungi</taxon>
        <taxon>Fungi incertae sedis</taxon>
        <taxon>Mucoromycota</taxon>
        <taxon>Mortierellomycotina</taxon>
        <taxon>Mortierellomycetes</taxon>
        <taxon>Mortierellales</taxon>
        <taxon>Mortierellaceae</taxon>
        <taxon>Entomortierella</taxon>
    </lineage>
</organism>
<dbReference type="EMBL" id="BQFW01000009">
    <property type="protein sequence ID" value="GJJ74631.1"/>
    <property type="molecule type" value="Genomic_DNA"/>
</dbReference>
<reference evidence="2" key="1">
    <citation type="submission" date="2021-11" db="EMBL/GenBank/DDBJ databases">
        <authorList>
            <person name="Herlambang A."/>
            <person name="Guo Y."/>
            <person name="Takashima Y."/>
            <person name="Nishizawa T."/>
        </authorList>
    </citation>
    <scope>NUCLEOTIDE SEQUENCE</scope>
    <source>
        <strain evidence="2">E1425</strain>
    </source>
</reference>
<comment type="similarity">
    <text evidence="1">Belongs to the ANP1/MMN9/VAN1 family.</text>
</comment>
<dbReference type="InterPro" id="IPR029044">
    <property type="entry name" value="Nucleotide-diphossugar_trans"/>
</dbReference>
<dbReference type="Pfam" id="PF03452">
    <property type="entry name" value="Anp1"/>
    <property type="match status" value="1"/>
</dbReference>
<accession>A0A9P3HD83</accession>
<dbReference type="InterPro" id="IPR052086">
    <property type="entry name" value="Mannan_Polymerase_Subunit"/>
</dbReference>
<gene>
    <name evidence="2" type="ORF">EMPS_06989</name>
</gene>
<comment type="caution">
    <text evidence="2">The sequence shown here is derived from an EMBL/GenBank/DDBJ whole genome shotgun (WGS) entry which is preliminary data.</text>
</comment>
<reference evidence="2" key="2">
    <citation type="journal article" date="2022" name="Microbiol. Resour. Announc.">
        <title>Whole-Genome Sequence of Entomortierella parvispora E1425, a Mucoromycotan Fungus Associated with Burkholderiaceae-Related Endosymbiotic Bacteria.</title>
        <authorList>
            <person name="Herlambang A."/>
            <person name="Guo Y."/>
            <person name="Takashima Y."/>
            <person name="Narisawa K."/>
            <person name="Ohta H."/>
            <person name="Nishizawa T."/>
        </authorList>
    </citation>
    <scope>NUCLEOTIDE SEQUENCE</scope>
    <source>
        <strain evidence="2">E1425</strain>
    </source>
</reference>
<protein>
    <submittedName>
        <fullName evidence="2">Uncharacterized protein</fullName>
    </submittedName>
</protein>
<dbReference type="GO" id="GO:0006487">
    <property type="term" value="P:protein N-linked glycosylation"/>
    <property type="evidence" value="ECO:0007669"/>
    <property type="project" value="TreeGrafter"/>
</dbReference>
<sequence>MPLTSCTRYTSPTDRVLILTPMMEAAPFLDGYFQRLFEVDHPKDHISLGFLVSTRTNPSSNDPTLAQLKTTLQRLSILGLYRKITLIHQTSKSDNYSHSTRHLYNVQSSRRRVLAECRNTLLSWTLSDESWVLWLDVDVIEYSPQLISRLMAFHKDIIVPNCFRMEGSWWKKKLPYPYDRNNWHETLESLAHQRALDEEDILFEGYENQQPTFRQSLADIQDPSLELVELDGVGGTFTLVNATVHHHGINFPLDPIGHQIETEGFAKWAKIHNFSAFGAPHLMVYHA</sequence>
<evidence type="ECO:0000256" key="1">
    <source>
        <dbReference type="ARBA" id="ARBA00037964"/>
    </source>
</evidence>
<proteinExistence type="inferred from homology"/>
<dbReference type="PANTHER" id="PTHR43083">
    <property type="entry name" value="MANNAN POLYMERASE II"/>
    <property type="match status" value="1"/>
</dbReference>
<dbReference type="PANTHER" id="PTHR43083:SF6">
    <property type="entry name" value="MANNAN POLYMERASE COMPLEXES SUBUNIT MNN9"/>
    <property type="match status" value="1"/>
</dbReference>
<dbReference type="Gene3D" id="3.90.550.10">
    <property type="entry name" value="Spore Coat Polysaccharide Biosynthesis Protein SpsA, Chain A"/>
    <property type="match status" value="1"/>
</dbReference>
<dbReference type="Proteomes" id="UP000827284">
    <property type="component" value="Unassembled WGS sequence"/>
</dbReference>
<evidence type="ECO:0000313" key="3">
    <source>
        <dbReference type="Proteomes" id="UP000827284"/>
    </source>
</evidence>
<keyword evidence="3" id="KW-1185">Reference proteome</keyword>
<dbReference type="AlphaFoldDB" id="A0A9P3HD83"/>
<dbReference type="GO" id="GO:0000136">
    <property type="term" value="C:mannan polymerase complex"/>
    <property type="evidence" value="ECO:0007669"/>
    <property type="project" value="TreeGrafter"/>
</dbReference>
<dbReference type="GO" id="GO:0000032">
    <property type="term" value="P:cell wall mannoprotein biosynthetic process"/>
    <property type="evidence" value="ECO:0007669"/>
    <property type="project" value="TreeGrafter"/>
</dbReference>
<name>A0A9P3HD83_9FUNG</name>
<evidence type="ECO:0000313" key="2">
    <source>
        <dbReference type="EMBL" id="GJJ74631.1"/>
    </source>
</evidence>